<gene>
    <name evidence="2" type="ORF">C7383_106264</name>
</gene>
<dbReference type="InterPro" id="IPR013216">
    <property type="entry name" value="Methyltransf_11"/>
</dbReference>
<comment type="caution">
    <text evidence="2">The sequence shown here is derived from an EMBL/GenBank/DDBJ whole genome shotgun (WGS) entry which is preliminary data.</text>
</comment>
<dbReference type="PANTHER" id="PTHR43861">
    <property type="entry name" value="TRANS-ACONITATE 2-METHYLTRANSFERASE-RELATED"/>
    <property type="match status" value="1"/>
</dbReference>
<dbReference type="Gene3D" id="3.40.50.150">
    <property type="entry name" value="Vaccinia Virus protein VP39"/>
    <property type="match status" value="1"/>
</dbReference>
<dbReference type="SUPFAM" id="SSF53335">
    <property type="entry name" value="S-adenosyl-L-methionine-dependent methyltransferases"/>
    <property type="match status" value="1"/>
</dbReference>
<evidence type="ECO:0000313" key="3">
    <source>
        <dbReference type="Proteomes" id="UP000245412"/>
    </source>
</evidence>
<dbReference type="Proteomes" id="UP000245412">
    <property type="component" value="Unassembled WGS sequence"/>
</dbReference>
<reference evidence="2 3" key="1">
    <citation type="submission" date="2018-05" db="EMBL/GenBank/DDBJ databases">
        <authorList>
            <person name="Goeker M."/>
            <person name="Huntemann M."/>
            <person name="Clum A."/>
            <person name="Pillay M."/>
            <person name="Palaniappan K."/>
            <person name="Varghese N."/>
            <person name="Mikhailova N."/>
            <person name="Stamatis D."/>
            <person name="Reddy T."/>
            <person name="Daum C."/>
            <person name="Shapiro N."/>
            <person name="Ivanova N."/>
            <person name="Kyrpides N."/>
            <person name="Woyke T."/>
        </authorList>
    </citation>
    <scope>NUCLEOTIDE SEQUENCE [LARGE SCALE GENOMIC DNA]</scope>
    <source>
        <strain evidence="2 3">DSM 26524</strain>
    </source>
</reference>
<dbReference type="CDD" id="cd02440">
    <property type="entry name" value="AdoMet_MTases"/>
    <property type="match status" value="1"/>
</dbReference>
<protein>
    <submittedName>
        <fullName evidence="2">Ubiquinone/menaquinone biosynthesis C-methylase UbiE</fullName>
    </submittedName>
</protein>
<keyword evidence="3" id="KW-1185">Reference proteome</keyword>
<organism evidence="2 3">
    <name type="scientific">Murimonas intestini</name>
    <dbReference type="NCBI Taxonomy" id="1337051"/>
    <lineage>
        <taxon>Bacteria</taxon>
        <taxon>Bacillati</taxon>
        <taxon>Bacillota</taxon>
        <taxon>Clostridia</taxon>
        <taxon>Lachnospirales</taxon>
        <taxon>Lachnospiraceae</taxon>
        <taxon>Murimonas</taxon>
    </lineage>
</organism>
<dbReference type="GO" id="GO:0008757">
    <property type="term" value="F:S-adenosylmethionine-dependent methyltransferase activity"/>
    <property type="evidence" value="ECO:0007669"/>
    <property type="project" value="InterPro"/>
</dbReference>
<evidence type="ECO:0000313" key="2">
    <source>
        <dbReference type="EMBL" id="PWJ75694.1"/>
    </source>
</evidence>
<keyword evidence="2" id="KW-0830">Ubiquinone</keyword>
<accession>A0AB73T4G1</accession>
<dbReference type="RefSeq" id="WP_109626616.1">
    <property type="nucleotide sequence ID" value="NZ_JANKBI010000004.1"/>
</dbReference>
<evidence type="ECO:0000259" key="1">
    <source>
        <dbReference type="Pfam" id="PF08241"/>
    </source>
</evidence>
<dbReference type="InterPro" id="IPR029063">
    <property type="entry name" value="SAM-dependent_MTases_sf"/>
</dbReference>
<proteinExistence type="predicted"/>
<dbReference type="AlphaFoldDB" id="A0AB73T4G1"/>
<dbReference type="Pfam" id="PF08241">
    <property type="entry name" value="Methyltransf_11"/>
    <property type="match status" value="1"/>
</dbReference>
<feature type="domain" description="Methyltransferase type 11" evidence="1">
    <location>
        <begin position="51"/>
        <end position="144"/>
    </location>
</feature>
<dbReference type="EMBL" id="QGGY01000006">
    <property type="protein sequence ID" value="PWJ75694.1"/>
    <property type="molecule type" value="Genomic_DNA"/>
</dbReference>
<name>A0AB73T4G1_9FIRM</name>
<sequence length="208" mass="23533">MNTKKRMQEKTKSYFDKEAKEYDSSSDGKFVKCMYSEIVSRVMELQGRKILDLGCGNGNVIRMLQKNREAEYSGVDISEAMIREAQKRVGKGVELKAADAAALPYSNDIFDIIICNASFHHYTDPDAALEEIKRVLKPGGTLVLGDPTIPVGPVRWLFNRGLQYGNSGDYRIYGKKEIIVLLSKHGLEAEKWKMINWHTFVLNAVKHS</sequence>